<sequence>MSANKEWPELVGKTFDEASKVIRQYDDDLNPYNAPNGIENRMFDPKRVVCVTDGNGIVTQAPRYQRRN</sequence>
<dbReference type="EMBL" id="CAJNOR010000145">
    <property type="protein sequence ID" value="CAF0816488.1"/>
    <property type="molecule type" value="Genomic_DNA"/>
</dbReference>
<evidence type="ECO:0000313" key="5">
    <source>
        <dbReference type="Proteomes" id="UP000663828"/>
    </source>
</evidence>
<reference evidence="4" key="1">
    <citation type="submission" date="2021-02" db="EMBL/GenBank/DDBJ databases">
        <authorList>
            <person name="Nowell W R."/>
        </authorList>
    </citation>
    <scope>NUCLEOTIDE SEQUENCE</scope>
</reference>
<evidence type="ECO:0000256" key="1">
    <source>
        <dbReference type="ARBA" id="ARBA00008210"/>
    </source>
</evidence>
<dbReference type="InterPro" id="IPR000864">
    <property type="entry name" value="Prot_inh_pot1"/>
</dbReference>
<dbReference type="Gene3D" id="3.30.10.10">
    <property type="entry name" value="Trypsin Inhibitor V, subunit A"/>
    <property type="match status" value="1"/>
</dbReference>
<accession>A0A813TQB5</accession>
<evidence type="ECO:0000256" key="3">
    <source>
        <dbReference type="ARBA" id="ARBA00022900"/>
    </source>
</evidence>
<comment type="caution">
    <text evidence="4">The sequence shown here is derived from an EMBL/GenBank/DDBJ whole genome shotgun (WGS) entry which is preliminary data.</text>
</comment>
<dbReference type="AlphaFoldDB" id="A0A813TQB5"/>
<evidence type="ECO:0000256" key="2">
    <source>
        <dbReference type="ARBA" id="ARBA00022690"/>
    </source>
</evidence>
<dbReference type="Proteomes" id="UP000663828">
    <property type="component" value="Unassembled WGS sequence"/>
</dbReference>
<dbReference type="GO" id="GO:0004867">
    <property type="term" value="F:serine-type endopeptidase inhibitor activity"/>
    <property type="evidence" value="ECO:0007669"/>
    <property type="project" value="UniProtKB-KW"/>
</dbReference>
<protein>
    <submittedName>
        <fullName evidence="4">Uncharacterized protein</fullName>
    </submittedName>
</protein>
<name>A0A813TQB5_ADIRI</name>
<proteinExistence type="inferred from homology"/>
<dbReference type="GO" id="GO:0009611">
    <property type="term" value="P:response to wounding"/>
    <property type="evidence" value="ECO:0007669"/>
    <property type="project" value="InterPro"/>
</dbReference>
<evidence type="ECO:0000313" key="4">
    <source>
        <dbReference type="EMBL" id="CAF0816488.1"/>
    </source>
</evidence>
<keyword evidence="5" id="KW-1185">Reference proteome</keyword>
<dbReference type="InterPro" id="IPR036354">
    <property type="entry name" value="Prot_inh_pot1_sf"/>
</dbReference>
<keyword evidence="3" id="KW-0722">Serine protease inhibitor</keyword>
<gene>
    <name evidence="4" type="ORF">XAT740_LOCUS3738</name>
</gene>
<dbReference type="SUPFAM" id="SSF54654">
    <property type="entry name" value="CI-2 family of serine protease inhibitors"/>
    <property type="match status" value="1"/>
</dbReference>
<organism evidence="4 5">
    <name type="scientific">Adineta ricciae</name>
    <name type="common">Rotifer</name>
    <dbReference type="NCBI Taxonomy" id="249248"/>
    <lineage>
        <taxon>Eukaryota</taxon>
        <taxon>Metazoa</taxon>
        <taxon>Spiralia</taxon>
        <taxon>Gnathifera</taxon>
        <taxon>Rotifera</taxon>
        <taxon>Eurotatoria</taxon>
        <taxon>Bdelloidea</taxon>
        <taxon>Adinetida</taxon>
        <taxon>Adinetidae</taxon>
        <taxon>Adineta</taxon>
    </lineage>
</organism>
<dbReference type="Pfam" id="PF00280">
    <property type="entry name" value="potato_inhibit"/>
    <property type="match status" value="1"/>
</dbReference>
<comment type="similarity">
    <text evidence="1">Belongs to the protease inhibitor I13 (potato type I serine protease inhibitor) family.</text>
</comment>
<keyword evidence="2" id="KW-0646">Protease inhibitor</keyword>